<dbReference type="EMBL" id="JAGMUX010000014">
    <property type="protein sequence ID" value="KAH7240094.1"/>
    <property type="molecule type" value="Genomic_DNA"/>
</dbReference>
<dbReference type="RefSeq" id="XP_046045888.1">
    <property type="nucleotide sequence ID" value="XM_046193551.1"/>
</dbReference>
<feature type="transmembrane region" description="Helical" evidence="7">
    <location>
        <begin position="148"/>
        <end position="169"/>
    </location>
</feature>
<sequence length="590" mass="64033">MKNHAVDLATRFNRRVATSSIGRFFRLQGSRHSREIDGTTFLKEVRAGATTFAAMTYIIAVNASILSHTGGPCVCDEKNRIDCDKIDSYAICKEEVRRDLVTATSAIAGLASLVFGLFTNLPIALAPGMGLNAYFAFQVVGYNGSGSIPYGVALTAVFTEGLIFVFLALTGMRQWLVKLIPSTIKSATGAGIGLFLTEIGLSYGSGIGAITGGYNATPLAIAGCPVDMINPDTQMCEGGIMTSPKLWTAIVAGGLLTTYLMAFRVKYAFVIGIAFVSILSWPRDTAVTYFPHTPEGDSRFELFRKVVSINPMKHTLNALDWDVGQHGTQFALALFTFLYVDIIDATATMFSMVRFCGVVNDRDGDFPRSTLAYCCDAISISISALFGCSPVTAFIESGAGIAEGGRTGLTAMTTGFLFLLSIMFGPIFSSVPPWATGPALILVGCMMTRQITEINWRYIGDTLPSFVVIAFVPFSYSVAYGIIAGMLLYTAINLMIALTVRLSDGRLEPDNYDMKEYWTWKAPGRKPWFVRAFRNATYSAQDVHESSPQTFNTHGGLDCEMVRVASSDERKDDAHVSVSVPLPTLPRFSR</sequence>
<evidence type="ECO:0000256" key="2">
    <source>
        <dbReference type="ARBA" id="ARBA00005697"/>
    </source>
</evidence>
<feature type="transmembrane region" description="Helical" evidence="7">
    <location>
        <begin position="330"/>
        <end position="350"/>
    </location>
</feature>
<comment type="subcellular location">
    <subcellularLocation>
        <location evidence="1">Membrane</location>
        <topology evidence="1">Multi-pass membrane protein</topology>
    </subcellularLocation>
</comment>
<keyword evidence="6 7" id="KW-0472">Membrane</keyword>
<accession>A0A9P9GIF0</accession>
<feature type="transmembrane region" description="Helical" evidence="7">
    <location>
        <begin position="107"/>
        <end position="128"/>
    </location>
</feature>
<evidence type="ECO:0000256" key="3">
    <source>
        <dbReference type="ARBA" id="ARBA00022448"/>
    </source>
</evidence>
<keyword evidence="3" id="KW-0813">Transport</keyword>
<dbReference type="Proteomes" id="UP000720189">
    <property type="component" value="Unassembled WGS sequence"/>
</dbReference>
<feature type="transmembrane region" description="Helical" evidence="7">
    <location>
        <begin position="265"/>
        <end position="282"/>
    </location>
</feature>
<dbReference type="InterPro" id="IPR006043">
    <property type="entry name" value="NCS2"/>
</dbReference>
<dbReference type="InterPro" id="IPR045018">
    <property type="entry name" value="Azg-like"/>
</dbReference>
<keyword evidence="9" id="KW-1185">Reference proteome</keyword>
<proteinExistence type="inferred from homology"/>
<evidence type="ECO:0000313" key="9">
    <source>
        <dbReference type="Proteomes" id="UP000720189"/>
    </source>
</evidence>
<dbReference type="PANTHER" id="PTHR43337">
    <property type="entry name" value="XANTHINE/URACIL PERMEASE C887.17-RELATED"/>
    <property type="match status" value="1"/>
</dbReference>
<comment type="similarity">
    <text evidence="2">Belongs to the nucleobase:cation symporter-2 (NCS2) (TC 2.A.40) family. Azg-like subfamily.</text>
</comment>
<gene>
    <name evidence="8" type="ORF">BKA55DRAFT_577003</name>
</gene>
<evidence type="ECO:0000256" key="6">
    <source>
        <dbReference type="ARBA" id="ARBA00023136"/>
    </source>
</evidence>
<dbReference type="GO" id="GO:0005345">
    <property type="term" value="F:purine nucleobase transmembrane transporter activity"/>
    <property type="evidence" value="ECO:0007669"/>
    <property type="project" value="TreeGrafter"/>
</dbReference>
<keyword evidence="5 7" id="KW-1133">Transmembrane helix</keyword>
<dbReference type="GO" id="GO:0015854">
    <property type="term" value="P:guanine transport"/>
    <property type="evidence" value="ECO:0007669"/>
    <property type="project" value="TreeGrafter"/>
</dbReference>
<organism evidence="8 9">
    <name type="scientific">Fusarium redolens</name>
    <dbReference type="NCBI Taxonomy" id="48865"/>
    <lineage>
        <taxon>Eukaryota</taxon>
        <taxon>Fungi</taxon>
        <taxon>Dikarya</taxon>
        <taxon>Ascomycota</taxon>
        <taxon>Pezizomycotina</taxon>
        <taxon>Sordariomycetes</taxon>
        <taxon>Hypocreomycetidae</taxon>
        <taxon>Hypocreales</taxon>
        <taxon>Nectriaceae</taxon>
        <taxon>Fusarium</taxon>
        <taxon>Fusarium redolens species complex</taxon>
    </lineage>
</organism>
<dbReference type="AlphaFoldDB" id="A0A9P9GIF0"/>
<evidence type="ECO:0000256" key="7">
    <source>
        <dbReference type="SAM" id="Phobius"/>
    </source>
</evidence>
<feature type="transmembrane region" description="Helical" evidence="7">
    <location>
        <begin position="415"/>
        <end position="443"/>
    </location>
</feature>
<dbReference type="PANTHER" id="PTHR43337:SF3">
    <property type="entry name" value="PURINE TRANSPORTER"/>
    <property type="match status" value="1"/>
</dbReference>
<evidence type="ECO:0000256" key="1">
    <source>
        <dbReference type="ARBA" id="ARBA00004141"/>
    </source>
</evidence>
<reference evidence="8" key="1">
    <citation type="journal article" date="2021" name="Nat. Commun.">
        <title>Genetic determinants of endophytism in the Arabidopsis root mycobiome.</title>
        <authorList>
            <person name="Mesny F."/>
            <person name="Miyauchi S."/>
            <person name="Thiergart T."/>
            <person name="Pickel B."/>
            <person name="Atanasova L."/>
            <person name="Karlsson M."/>
            <person name="Huettel B."/>
            <person name="Barry K.W."/>
            <person name="Haridas S."/>
            <person name="Chen C."/>
            <person name="Bauer D."/>
            <person name="Andreopoulos W."/>
            <person name="Pangilinan J."/>
            <person name="LaButti K."/>
            <person name="Riley R."/>
            <person name="Lipzen A."/>
            <person name="Clum A."/>
            <person name="Drula E."/>
            <person name="Henrissat B."/>
            <person name="Kohler A."/>
            <person name="Grigoriev I.V."/>
            <person name="Martin F.M."/>
            <person name="Hacquard S."/>
        </authorList>
    </citation>
    <scope>NUCLEOTIDE SEQUENCE</scope>
    <source>
        <strain evidence="8">MPI-CAGE-AT-0023</strain>
    </source>
</reference>
<comment type="caution">
    <text evidence="8">The sequence shown here is derived from an EMBL/GenBank/DDBJ whole genome shotgun (WGS) entry which is preliminary data.</text>
</comment>
<name>A0A9P9GIF0_FUSRE</name>
<evidence type="ECO:0000256" key="4">
    <source>
        <dbReference type="ARBA" id="ARBA00022692"/>
    </source>
</evidence>
<dbReference type="GO" id="GO:0015853">
    <property type="term" value="P:adenine transport"/>
    <property type="evidence" value="ECO:0007669"/>
    <property type="project" value="TreeGrafter"/>
</dbReference>
<protein>
    <submittedName>
        <fullName evidence="8">Permease family-domain-containing protein</fullName>
    </submittedName>
</protein>
<evidence type="ECO:0000313" key="8">
    <source>
        <dbReference type="EMBL" id="KAH7240094.1"/>
    </source>
</evidence>
<feature type="transmembrane region" description="Helical" evidence="7">
    <location>
        <begin position="478"/>
        <end position="500"/>
    </location>
</feature>
<dbReference type="OrthoDB" id="431212at2759"/>
<evidence type="ECO:0000256" key="5">
    <source>
        <dbReference type="ARBA" id="ARBA00022989"/>
    </source>
</evidence>
<keyword evidence="4 7" id="KW-0812">Transmembrane</keyword>
<dbReference type="GO" id="GO:0005886">
    <property type="term" value="C:plasma membrane"/>
    <property type="evidence" value="ECO:0007669"/>
    <property type="project" value="TreeGrafter"/>
</dbReference>
<dbReference type="Pfam" id="PF00860">
    <property type="entry name" value="Xan_ur_permease"/>
    <property type="match status" value="2"/>
</dbReference>
<dbReference type="GeneID" id="70223505"/>